<organism evidence="3 4">
    <name type="scientific">Neoroseomonas soli</name>
    <dbReference type="NCBI Taxonomy" id="1081025"/>
    <lineage>
        <taxon>Bacteria</taxon>
        <taxon>Pseudomonadati</taxon>
        <taxon>Pseudomonadota</taxon>
        <taxon>Alphaproteobacteria</taxon>
        <taxon>Acetobacterales</taxon>
        <taxon>Acetobacteraceae</taxon>
        <taxon>Neoroseomonas</taxon>
    </lineage>
</organism>
<protein>
    <submittedName>
        <fullName evidence="3">DUF1330 domain-containing protein</fullName>
    </submittedName>
</protein>
<feature type="domain" description="DUF1330" evidence="2">
    <location>
        <begin position="32"/>
        <end position="126"/>
    </location>
</feature>
<proteinExistence type="predicted"/>
<dbReference type="AlphaFoldDB" id="A0A9X9X1S6"/>
<dbReference type="Gene3D" id="3.30.70.100">
    <property type="match status" value="1"/>
</dbReference>
<gene>
    <name evidence="3" type="ORF">GXW76_19435</name>
</gene>
<feature type="signal peptide" evidence="1">
    <location>
        <begin position="1"/>
        <end position="21"/>
    </location>
</feature>
<dbReference type="Pfam" id="PF07045">
    <property type="entry name" value="DUF1330"/>
    <property type="match status" value="1"/>
</dbReference>
<evidence type="ECO:0000256" key="1">
    <source>
        <dbReference type="SAM" id="SignalP"/>
    </source>
</evidence>
<dbReference type="SUPFAM" id="SSF54909">
    <property type="entry name" value="Dimeric alpha+beta barrel"/>
    <property type="match status" value="1"/>
</dbReference>
<dbReference type="Proteomes" id="UP001138751">
    <property type="component" value="Unassembled WGS sequence"/>
</dbReference>
<dbReference type="PANTHER" id="PTHR41521:SF4">
    <property type="entry name" value="BLR0684 PROTEIN"/>
    <property type="match status" value="1"/>
</dbReference>
<evidence type="ECO:0000259" key="2">
    <source>
        <dbReference type="Pfam" id="PF07045"/>
    </source>
</evidence>
<name>A0A9X9X1S6_9PROT</name>
<accession>A0A9X9X1S6</accession>
<reference evidence="3" key="2">
    <citation type="journal article" date="2021" name="Syst. Appl. Microbiol.">
        <title>Roseomonas hellenica sp. nov., isolated from roots of wild-growing Alkanna tinctoria.</title>
        <authorList>
            <person name="Rat A."/>
            <person name="Naranjo H.D."/>
            <person name="Lebbe L."/>
            <person name="Cnockaert M."/>
            <person name="Krigas N."/>
            <person name="Grigoriadou K."/>
            <person name="Maloupa E."/>
            <person name="Willems A."/>
        </authorList>
    </citation>
    <scope>NUCLEOTIDE SEQUENCE</scope>
    <source>
        <strain evidence="3">LMG 31231</strain>
    </source>
</reference>
<keyword evidence="4" id="KW-1185">Reference proteome</keyword>
<evidence type="ECO:0000313" key="3">
    <source>
        <dbReference type="EMBL" id="MBR0673355.1"/>
    </source>
</evidence>
<keyword evidence="1" id="KW-0732">Signal</keyword>
<reference evidence="3" key="1">
    <citation type="submission" date="2020-01" db="EMBL/GenBank/DDBJ databases">
        <authorList>
            <person name="Rat A."/>
        </authorList>
    </citation>
    <scope>NUCLEOTIDE SEQUENCE</scope>
    <source>
        <strain evidence="3">LMG 31231</strain>
    </source>
</reference>
<dbReference type="EMBL" id="JAAEDM010000068">
    <property type="protein sequence ID" value="MBR0673355.1"/>
    <property type="molecule type" value="Genomic_DNA"/>
</dbReference>
<comment type="caution">
    <text evidence="3">The sequence shown here is derived from an EMBL/GenBank/DDBJ whole genome shotgun (WGS) entry which is preliminary data.</text>
</comment>
<dbReference type="InterPro" id="IPR011008">
    <property type="entry name" value="Dimeric_a/b-barrel"/>
</dbReference>
<feature type="chain" id="PRO_5040785128" evidence="1">
    <location>
        <begin position="22"/>
        <end position="128"/>
    </location>
</feature>
<dbReference type="PANTHER" id="PTHR41521">
    <property type="match status" value="1"/>
</dbReference>
<dbReference type="RefSeq" id="WP_211863764.1">
    <property type="nucleotide sequence ID" value="NZ_JAAEDM010000068.1"/>
</dbReference>
<evidence type="ECO:0000313" key="4">
    <source>
        <dbReference type="Proteomes" id="UP001138751"/>
    </source>
</evidence>
<dbReference type="InterPro" id="IPR010753">
    <property type="entry name" value="DUF1330"/>
</dbReference>
<sequence length="128" mass="13646">MHSHVKIGLAALLGFGMGAAAMQGLRAQPHPPAYVISEIEVTDADAYLRDYVPLANRALAESGQRRLVSGGRTVALAGAPPASRIVVSVFDSLEKAQAAYTSPAYLEARRIGDRYGRLRIFAVEGLPQ</sequence>